<dbReference type="EMBL" id="BART01001860">
    <property type="protein sequence ID" value="GAG73657.1"/>
    <property type="molecule type" value="Genomic_DNA"/>
</dbReference>
<evidence type="ECO:0000313" key="2">
    <source>
        <dbReference type="EMBL" id="GAG73657.1"/>
    </source>
</evidence>
<sequence>MERFNAKIIFIFIIIFFSIYSCQNKSAKTLTIFHAGSLTLPLKLLSEQFIKANRDIIIYCEPSGSLAAIRKITELHKPCDLL</sequence>
<gene>
    <name evidence="2" type="ORF">S01H4_06157</name>
</gene>
<evidence type="ECO:0000256" key="1">
    <source>
        <dbReference type="SAM" id="Phobius"/>
    </source>
</evidence>
<feature type="transmembrane region" description="Helical" evidence="1">
    <location>
        <begin position="6"/>
        <end position="22"/>
    </location>
</feature>
<name>X1AWR3_9ZZZZ</name>
<comment type="caution">
    <text evidence="2">The sequence shown here is derived from an EMBL/GenBank/DDBJ whole genome shotgun (WGS) entry which is preliminary data.</text>
</comment>
<dbReference type="AlphaFoldDB" id="X1AWR3"/>
<feature type="non-terminal residue" evidence="2">
    <location>
        <position position="82"/>
    </location>
</feature>
<dbReference type="Gene3D" id="3.40.190.10">
    <property type="entry name" value="Periplasmic binding protein-like II"/>
    <property type="match status" value="1"/>
</dbReference>
<protein>
    <recommendedName>
        <fullName evidence="3">Tungstate ABC transporter substrate-binding protein WtpA</fullName>
    </recommendedName>
</protein>
<evidence type="ECO:0008006" key="3">
    <source>
        <dbReference type="Google" id="ProtNLM"/>
    </source>
</evidence>
<dbReference type="PROSITE" id="PS51257">
    <property type="entry name" value="PROKAR_LIPOPROTEIN"/>
    <property type="match status" value="1"/>
</dbReference>
<proteinExistence type="predicted"/>
<keyword evidence="1" id="KW-1133">Transmembrane helix</keyword>
<organism evidence="2">
    <name type="scientific">marine sediment metagenome</name>
    <dbReference type="NCBI Taxonomy" id="412755"/>
    <lineage>
        <taxon>unclassified sequences</taxon>
        <taxon>metagenomes</taxon>
        <taxon>ecological metagenomes</taxon>
    </lineage>
</organism>
<keyword evidence="1" id="KW-0472">Membrane</keyword>
<keyword evidence="1" id="KW-0812">Transmembrane</keyword>
<reference evidence="2" key="1">
    <citation type="journal article" date="2014" name="Front. Microbiol.">
        <title>High frequency of phylogenetically diverse reductive dehalogenase-homologous genes in deep subseafloor sedimentary metagenomes.</title>
        <authorList>
            <person name="Kawai M."/>
            <person name="Futagami T."/>
            <person name="Toyoda A."/>
            <person name="Takaki Y."/>
            <person name="Nishi S."/>
            <person name="Hori S."/>
            <person name="Arai W."/>
            <person name="Tsubouchi T."/>
            <person name="Morono Y."/>
            <person name="Uchiyama I."/>
            <person name="Ito T."/>
            <person name="Fujiyama A."/>
            <person name="Inagaki F."/>
            <person name="Takami H."/>
        </authorList>
    </citation>
    <scope>NUCLEOTIDE SEQUENCE</scope>
    <source>
        <strain evidence="2">Expedition CK06-06</strain>
    </source>
</reference>
<accession>X1AWR3</accession>